<evidence type="ECO:0000256" key="6">
    <source>
        <dbReference type="ARBA" id="ARBA00023242"/>
    </source>
</evidence>
<dbReference type="GO" id="GO:0000712">
    <property type="term" value="P:resolution of meiotic recombination intermediates"/>
    <property type="evidence" value="ECO:0007669"/>
    <property type="project" value="TreeGrafter"/>
</dbReference>
<dbReference type="GO" id="GO:0006281">
    <property type="term" value="P:DNA repair"/>
    <property type="evidence" value="ECO:0007669"/>
    <property type="project" value="UniProtKB-KW"/>
</dbReference>
<dbReference type="GO" id="GO:0003677">
    <property type="term" value="F:DNA binding"/>
    <property type="evidence" value="ECO:0007669"/>
    <property type="project" value="UniProtKB-KW"/>
</dbReference>
<dbReference type="InterPro" id="IPR018552">
    <property type="entry name" value="CENP-X"/>
</dbReference>
<evidence type="ECO:0000256" key="5">
    <source>
        <dbReference type="ARBA" id="ARBA00023204"/>
    </source>
</evidence>
<sequence length="99" mass="11278">MEESSQAVEGMPPALLYAYFKQVWQDDRKARDQDGFEQIPDQNEKMKATPEAMAMAAAYIELFIEEAVNRCILLAEAEGDESLDLSHVERILPQLLLDF</sequence>
<dbReference type="GO" id="GO:0031297">
    <property type="term" value="P:replication fork processing"/>
    <property type="evidence" value="ECO:0007669"/>
    <property type="project" value="TreeGrafter"/>
</dbReference>
<accession>A0A7S3XBY1</accession>
<keyword evidence="6" id="KW-0539">Nucleus</keyword>
<name>A0A7S3XBY1_9CHLO</name>
<dbReference type="CDD" id="cd22921">
    <property type="entry name" value="HFD_CENP-X"/>
    <property type="match status" value="1"/>
</dbReference>
<reference evidence="7" key="1">
    <citation type="submission" date="2021-01" db="EMBL/GenBank/DDBJ databases">
        <authorList>
            <person name="Corre E."/>
            <person name="Pelletier E."/>
            <person name="Niang G."/>
            <person name="Scheremetjew M."/>
            <person name="Finn R."/>
            <person name="Kale V."/>
            <person name="Holt S."/>
            <person name="Cochrane G."/>
            <person name="Meng A."/>
            <person name="Brown T."/>
            <person name="Cohen L."/>
        </authorList>
    </citation>
    <scope>NUCLEOTIDE SEQUENCE</scope>
    <source>
        <strain evidence="7">CCMP1897</strain>
    </source>
</reference>
<evidence type="ECO:0000256" key="2">
    <source>
        <dbReference type="ARBA" id="ARBA00009359"/>
    </source>
</evidence>
<dbReference type="PANTHER" id="PTHR28680">
    <property type="entry name" value="CENTROMERE PROTEIN X"/>
    <property type="match status" value="1"/>
</dbReference>
<keyword evidence="3" id="KW-0227">DNA damage</keyword>
<dbReference type="PANTHER" id="PTHR28680:SF1">
    <property type="entry name" value="CENTROMERE PROTEIN X"/>
    <property type="match status" value="1"/>
</dbReference>
<dbReference type="GO" id="GO:0071821">
    <property type="term" value="C:FANCM-MHF complex"/>
    <property type="evidence" value="ECO:0007669"/>
    <property type="project" value="TreeGrafter"/>
</dbReference>
<keyword evidence="5" id="KW-0234">DNA repair</keyword>
<organism evidence="7">
    <name type="scientific">Picocystis salinarum</name>
    <dbReference type="NCBI Taxonomy" id="88271"/>
    <lineage>
        <taxon>Eukaryota</taxon>
        <taxon>Viridiplantae</taxon>
        <taxon>Chlorophyta</taxon>
        <taxon>Picocystophyceae</taxon>
        <taxon>Picocystales</taxon>
        <taxon>Picocystaceae</taxon>
        <taxon>Picocystis</taxon>
    </lineage>
</organism>
<evidence type="ECO:0008006" key="8">
    <source>
        <dbReference type="Google" id="ProtNLM"/>
    </source>
</evidence>
<comment type="similarity">
    <text evidence="2">Belongs to the CENP-X/MHF2 family.</text>
</comment>
<comment type="subcellular location">
    <subcellularLocation>
        <location evidence="1">Nucleus</location>
    </subcellularLocation>
</comment>
<evidence type="ECO:0000256" key="1">
    <source>
        <dbReference type="ARBA" id="ARBA00004123"/>
    </source>
</evidence>
<dbReference type="Pfam" id="PF09415">
    <property type="entry name" value="CENP-X"/>
    <property type="match status" value="1"/>
</dbReference>
<protein>
    <recommendedName>
        <fullName evidence="8">Centromere protein X</fullName>
    </recommendedName>
</protein>
<dbReference type="AlphaFoldDB" id="A0A7S3XBY1"/>
<keyword evidence="4" id="KW-0238">DNA-binding</keyword>
<evidence type="ECO:0000313" key="7">
    <source>
        <dbReference type="EMBL" id="CAE0606268.1"/>
    </source>
</evidence>
<evidence type="ECO:0000256" key="3">
    <source>
        <dbReference type="ARBA" id="ARBA00022763"/>
    </source>
</evidence>
<gene>
    <name evidence="7" type="ORF">PSAL00342_LOCUS84</name>
</gene>
<dbReference type="EMBL" id="HBIS01000109">
    <property type="protein sequence ID" value="CAE0606268.1"/>
    <property type="molecule type" value="Transcribed_RNA"/>
</dbReference>
<proteinExistence type="inferred from homology"/>
<dbReference type="GO" id="GO:0051382">
    <property type="term" value="P:kinetochore assembly"/>
    <property type="evidence" value="ECO:0007669"/>
    <property type="project" value="InterPro"/>
</dbReference>
<dbReference type="Gene3D" id="6.10.130.30">
    <property type="match status" value="1"/>
</dbReference>
<evidence type="ECO:0000256" key="4">
    <source>
        <dbReference type="ARBA" id="ARBA00023125"/>
    </source>
</evidence>